<proteinExistence type="predicted"/>
<keyword evidence="3" id="KW-1185">Reference proteome</keyword>
<protein>
    <submittedName>
        <fullName evidence="2">Uncharacterized protein</fullName>
    </submittedName>
</protein>
<reference evidence="2 3" key="1">
    <citation type="submission" date="2021-08" db="EMBL/GenBank/DDBJ databases">
        <title>The highly contiguous genome resource for Trichoderma semiorbis FJ059, a fungal antagonistic to plant pathogens.</title>
        <authorList>
            <person name="Liu T."/>
        </authorList>
    </citation>
    <scope>NUCLEOTIDE SEQUENCE [LARGE SCALE GENOMIC DNA]</scope>
    <source>
        <strain evidence="2 3">FJ059</strain>
    </source>
</reference>
<comment type="caution">
    <text evidence="2">The sequence shown here is derived from an EMBL/GenBank/DDBJ whole genome shotgun (WGS) entry which is preliminary data.</text>
</comment>
<evidence type="ECO:0000313" key="3">
    <source>
        <dbReference type="Proteomes" id="UP000826573"/>
    </source>
</evidence>
<dbReference type="EMBL" id="JAIMJC010000002">
    <property type="protein sequence ID" value="KAH0529726.1"/>
    <property type="molecule type" value="Genomic_DNA"/>
</dbReference>
<name>A0A9P8HVW7_9HYPO</name>
<dbReference type="AlphaFoldDB" id="A0A9P8HVW7"/>
<dbReference type="Proteomes" id="UP000826573">
    <property type="component" value="Unassembled WGS sequence"/>
</dbReference>
<accession>A0A9P8HVW7</accession>
<gene>
    <name evidence="2" type="ORF">TsFJ059_004435</name>
</gene>
<organism evidence="2 3">
    <name type="scientific">Trichoderma semiorbis</name>
    <dbReference type="NCBI Taxonomy" id="1491008"/>
    <lineage>
        <taxon>Eukaryota</taxon>
        <taxon>Fungi</taxon>
        <taxon>Dikarya</taxon>
        <taxon>Ascomycota</taxon>
        <taxon>Pezizomycotina</taxon>
        <taxon>Sordariomycetes</taxon>
        <taxon>Hypocreomycetidae</taxon>
        <taxon>Hypocreales</taxon>
        <taxon>Hypocreaceae</taxon>
        <taxon>Trichoderma</taxon>
    </lineage>
</organism>
<sequence>MDILDSHNELEEQIRECVEEVVEDAIKDAKHREQRLRKMIKQEQKKINRESAGIEAPRRQTRKSIPFSRSSSRLFPSLKEASTKIEMRLSPDTNDGFFFKIGKEYMRNIATLDKAKELMQKQQILISLAHSAIVWDPTRVFFREGRIQGQLWTDGFKDEHIRKVKSDLWCVQMKWRPEERSKWRPETIHVNGKFGRQDEEQVNWVPIRYNCSEAELDVEIFVYGDFYDENEWCD</sequence>
<evidence type="ECO:0000313" key="2">
    <source>
        <dbReference type="EMBL" id="KAH0529726.1"/>
    </source>
</evidence>
<evidence type="ECO:0000256" key="1">
    <source>
        <dbReference type="SAM" id="MobiDB-lite"/>
    </source>
</evidence>
<feature type="region of interest" description="Disordered" evidence="1">
    <location>
        <begin position="43"/>
        <end position="65"/>
    </location>
</feature>